<feature type="region of interest" description="Disordered" evidence="1">
    <location>
        <begin position="109"/>
        <end position="147"/>
    </location>
</feature>
<accession>A0A0W8CCD6</accession>
<dbReference type="Proteomes" id="UP000054636">
    <property type="component" value="Unassembled WGS sequence"/>
</dbReference>
<dbReference type="AlphaFoldDB" id="A0A0W8CCD6"/>
<dbReference type="GO" id="GO:0003676">
    <property type="term" value="F:nucleic acid binding"/>
    <property type="evidence" value="ECO:0007669"/>
    <property type="project" value="InterPro"/>
</dbReference>
<comment type="caution">
    <text evidence="2">The sequence shown here is derived from an EMBL/GenBank/DDBJ whole genome shotgun (WGS) entry which is preliminary data.</text>
</comment>
<name>A0A0W8CCD6_PHYNI</name>
<dbReference type="InterPro" id="IPR036397">
    <property type="entry name" value="RNaseH_sf"/>
</dbReference>
<proteinExistence type="predicted"/>
<gene>
    <name evidence="2" type="ORF">AM588_10000291</name>
</gene>
<protein>
    <submittedName>
        <fullName evidence="2">Uncharacterized protein</fullName>
    </submittedName>
</protein>
<dbReference type="Gene3D" id="3.30.420.10">
    <property type="entry name" value="Ribonuclease H-like superfamily/Ribonuclease H"/>
    <property type="match status" value="1"/>
</dbReference>
<reference evidence="2 3" key="1">
    <citation type="submission" date="2015-11" db="EMBL/GenBank/DDBJ databases">
        <title>Genomes and virulence difference between two physiological races of Phytophthora nicotianae.</title>
        <authorList>
            <person name="Liu H."/>
            <person name="Ma X."/>
            <person name="Yu H."/>
            <person name="Fang D."/>
            <person name="Li Y."/>
            <person name="Wang X."/>
            <person name="Wang W."/>
            <person name="Dong Y."/>
            <person name="Xiao B."/>
        </authorList>
    </citation>
    <scope>NUCLEOTIDE SEQUENCE [LARGE SCALE GENOMIC DNA]</scope>
    <source>
        <strain evidence="3">race 1</strain>
    </source>
</reference>
<sequence length="147" mass="17286">MFLAALARPRYDPHRKQQWDDKLGVWSFTEKYEAQRSSKNRAKGAVCTRNIDTVDREVYREYLVTKVFPAIKAQWPRKDRHMLILVQQDNAKPHVEPWDRTSSKLVKREAGASECYAKHPIRPISTPRSGRFQRHADPPVLHPQERN</sequence>
<organism evidence="2 3">
    <name type="scientific">Phytophthora nicotianae</name>
    <name type="common">Potato buckeye rot agent</name>
    <name type="synonym">Phytophthora parasitica</name>
    <dbReference type="NCBI Taxonomy" id="4792"/>
    <lineage>
        <taxon>Eukaryota</taxon>
        <taxon>Sar</taxon>
        <taxon>Stramenopiles</taxon>
        <taxon>Oomycota</taxon>
        <taxon>Peronosporomycetes</taxon>
        <taxon>Peronosporales</taxon>
        <taxon>Peronosporaceae</taxon>
        <taxon>Phytophthora</taxon>
    </lineage>
</organism>
<evidence type="ECO:0000313" key="3">
    <source>
        <dbReference type="Proteomes" id="UP000054636"/>
    </source>
</evidence>
<dbReference type="EMBL" id="LNFP01003169">
    <property type="protein sequence ID" value="KUF81733.1"/>
    <property type="molecule type" value="Genomic_DNA"/>
</dbReference>
<dbReference type="PANTHER" id="PTHR47169">
    <property type="entry name" value="OS01G0541250 PROTEIN"/>
    <property type="match status" value="1"/>
</dbReference>
<evidence type="ECO:0000313" key="2">
    <source>
        <dbReference type="EMBL" id="KUF81733.1"/>
    </source>
</evidence>
<evidence type="ECO:0000256" key="1">
    <source>
        <dbReference type="SAM" id="MobiDB-lite"/>
    </source>
</evidence>
<dbReference type="PANTHER" id="PTHR47169:SF2">
    <property type="entry name" value="OS01G0541250 PROTEIN"/>
    <property type="match status" value="1"/>
</dbReference>